<proteinExistence type="predicted"/>
<organism evidence="2 3">
    <name type="scientific">Aspergillus wentii DTO 134E9</name>
    <dbReference type="NCBI Taxonomy" id="1073089"/>
    <lineage>
        <taxon>Eukaryota</taxon>
        <taxon>Fungi</taxon>
        <taxon>Dikarya</taxon>
        <taxon>Ascomycota</taxon>
        <taxon>Pezizomycotina</taxon>
        <taxon>Eurotiomycetes</taxon>
        <taxon>Eurotiomycetidae</taxon>
        <taxon>Eurotiales</taxon>
        <taxon>Aspergillaceae</taxon>
        <taxon>Aspergillus</taxon>
        <taxon>Aspergillus subgen. Cremei</taxon>
    </lineage>
</organism>
<dbReference type="RefSeq" id="XP_040690031.1">
    <property type="nucleotide sequence ID" value="XM_040832778.1"/>
</dbReference>
<reference evidence="3" key="1">
    <citation type="journal article" date="2017" name="Genome Biol.">
        <title>Comparative genomics reveals high biological diversity and specific adaptations in the industrially and medically important fungal genus Aspergillus.</title>
        <authorList>
            <person name="de Vries R.P."/>
            <person name="Riley R."/>
            <person name="Wiebenga A."/>
            <person name="Aguilar-Osorio G."/>
            <person name="Amillis S."/>
            <person name="Uchima C.A."/>
            <person name="Anderluh G."/>
            <person name="Asadollahi M."/>
            <person name="Askin M."/>
            <person name="Barry K."/>
            <person name="Battaglia E."/>
            <person name="Bayram O."/>
            <person name="Benocci T."/>
            <person name="Braus-Stromeyer S.A."/>
            <person name="Caldana C."/>
            <person name="Canovas D."/>
            <person name="Cerqueira G.C."/>
            <person name="Chen F."/>
            <person name="Chen W."/>
            <person name="Choi C."/>
            <person name="Clum A."/>
            <person name="Dos Santos R.A."/>
            <person name="Damasio A.R."/>
            <person name="Diallinas G."/>
            <person name="Emri T."/>
            <person name="Fekete E."/>
            <person name="Flipphi M."/>
            <person name="Freyberg S."/>
            <person name="Gallo A."/>
            <person name="Gournas C."/>
            <person name="Habgood R."/>
            <person name="Hainaut M."/>
            <person name="Harispe M.L."/>
            <person name="Henrissat B."/>
            <person name="Hilden K.S."/>
            <person name="Hope R."/>
            <person name="Hossain A."/>
            <person name="Karabika E."/>
            <person name="Karaffa L."/>
            <person name="Karanyi Z."/>
            <person name="Krasevec N."/>
            <person name="Kuo A."/>
            <person name="Kusch H."/>
            <person name="LaButti K."/>
            <person name="Lagendijk E.L."/>
            <person name="Lapidus A."/>
            <person name="Levasseur A."/>
            <person name="Lindquist E."/>
            <person name="Lipzen A."/>
            <person name="Logrieco A.F."/>
            <person name="MacCabe A."/>
            <person name="Maekelae M.R."/>
            <person name="Malavazi I."/>
            <person name="Melin P."/>
            <person name="Meyer V."/>
            <person name="Mielnichuk N."/>
            <person name="Miskei M."/>
            <person name="Molnar A.P."/>
            <person name="Mule G."/>
            <person name="Ngan C.Y."/>
            <person name="Orejas M."/>
            <person name="Orosz E."/>
            <person name="Ouedraogo J.P."/>
            <person name="Overkamp K.M."/>
            <person name="Park H.-S."/>
            <person name="Perrone G."/>
            <person name="Piumi F."/>
            <person name="Punt P.J."/>
            <person name="Ram A.F."/>
            <person name="Ramon A."/>
            <person name="Rauscher S."/>
            <person name="Record E."/>
            <person name="Riano-Pachon D.M."/>
            <person name="Robert V."/>
            <person name="Roehrig J."/>
            <person name="Ruller R."/>
            <person name="Salamov A."/>
            <person name="Salih N.S."/>
            <person name="Samson R.A."/>
            <person name="Sandor E."/>
            <person name="Sanguinetti M."/>
            <person name="Schuetze T."/>
            <person name="Sepcic K."/>
            <person name="Shelest E."/>
            <person name="Sherlock G."/>
            <person name="Sophianopoulou V."/>
            <person name="Squina F.M."/>
            <person name="Sun H."/>
            <person name="Susca A."/>
            <person name="Todd R.B."/>
            <person name="Tsang A."/>
            <person name="Unkles S.E."/>
            <person name="van de Wiele N."/>
            <person name="van Rossen-Uffink D."/>
            <person name="Oliveira J.V."/>
            <person name="Vesth T.C."/>
            <person name="Visser J."/>
            <person name="Yu J.-H."/>
            <person name="Zhou M."/>
            <person name="Andersen M.R."/>
            <person name="Archer D.B."/>
            <person name="Baker S.E."/>
            <person name="Benoit I."/>
            <person name="Brakhage A.A."/>
            <person name="Braus G.H."/>
            <person name="Fischer R."/>
            <person name="Frisvad J.C."/>
            <person name="Goldman G.H."/>
            <person name="Houbraken J."/>
            <person name="Oakley B."/>
            <person name="Pocsi I."/>
            <person name="Scazzocchio C."/>
            <person name="Seiboth B."/>
            <person name="vanKuyk P.A."/>
            <person name="Wortman J."/>
            <person name="Dyer P.S."/>
            <person name="Grigoriev I.V."/>
        </authorList>
    </citation>
    <scope>NUCLEOTIDE SEQUENCE [LARGE SCALE GENOMIC DNA]</scope>
    <source>
        <strain evidence="3">DTO 134E9</strain>
    </source>
</reference>
<dbReference type="GeneID" id="63748626"/>
<dbReference type="AlphaFoldDB" id="A0A1L9RN42"/>
<evidence type="ECO:0000313" key="2">
    <source>
        <dbReference type="EMBL" id="OJJ36355.1"/>
    </source>
</evidence>
<name>A0A1L9RN42_ASPWE</name>
<keyword evidence="3" id="KW-1185">Reference proteome</keyword>
<evidence type="ECO:0000256" key="1">
    <source>
        <dbReference type="SAM" id="MobiDB-lite"/>
    </source>
</evidence>
<dbReference type="EMBL" id="KV878211">
    <property type="protein sequence ID" value="OJJ36355.1"/>
    <property type="molecule type" value="Genomic_DNA"/>
</dbReference>
<feature type="compositionally biased region" description="Basic and acidic residues" evidence="1">
    <location>
        <begin position="1"/>
        <end position="16"/>
    </location>
</feature>
<evidence type="ECO:0000313" key="3">
    <source>
        <dbReference type="Proteomes" id="UP000184383"/>
    </source>
</evidence>
<dbReference type="VEuPathDB" id="FungiDB:ASPWEDRAFT_25837"/>
<protein>
    <submittedName>
        <fullName evidence="2">Uncharacterized protein</fullName>
    </submittedName>
</protein>
<feature type="region of interest" description="Disordered" evidence="1">
    <location>
        <begin position="1"/>
        <end position="32"/>
    </location>
</feature>
<dbReference type="Proteomes" id="UP000184383">
    <property type="component" value="Unassembled WGS sequence"/>
</dbReference>
<accession>A0A1L9RN42</accession>
<gene>
    <name evidence="2" type="ORF">ASPWEDRAFT_25837</name>
</gene>
<sequence length="104" mass="11034">MLTESKSDKRQAEKRIINSVHSGAPVDPSYSGLRPLSSNSIAVASTAQTATPTPLKNIRPFGNAAGFTAPIPTVGPITQPPLQEKAEINNAEHPAISKQVNPFY</sequence>